<dbReference type="InterPro" id="IPR050491">
    <property type="entry name" value="AmpC-like"/>
</dbReference>
<keyword evidence="3" id="KW-1185">Reference proteome</keyword>
<feature type="domain" description="Beta-lactamase-related" evidence="1">
    <location>
        <begin position="20"/>
        <end position="331"/>
    </location>
</feature>
<sequence length="451" mass="51163">MAFVAAVQTAQVAHADQLDDKILREMQKQRIPGLSLAVVQNGKIVREQGYGFANLEHQVKVTPATIFQSGSVGKQFTAALILLLEQDGKLSLNDPISKHLSNTPEIWSGITIRHLLTHTSGLDDPYKNLDFRKDYTDQEWIDLEGKIPMLFQPGEKWLYSNMGYHLLGFICNKVGGKFYGDQLRERIFQPLGMESRIINERDIIMHRAAGYDLVKQEWKNQEWTSPSLNSTADGSLYLTARDLAKWDIALYKDFPLTKQQKEASWTEVKLKDGSQAPYGYGWFLSAINGHKNIEHGGAWQGFTTQINRFVDDKLSVIVLTNRSGSNPKKIADMVAAEYVAALKIEPAKAIQDQHPATTKKLSDMLTAIINGSISENLFTEKFVKARFSERMKALSAEFQRHGAFEKMELLEAKQAQTQQLSYRIRFKGEIFLMSVELDQDGKIDLLRFRVE</sequence>
<dbReference type="SUPFAM" id="SSF56601">
    <property type="entry name" value="beta-lactamase/transpeptidase-like"/>
    <property type="match status" value="1"/>
</dbReference>
<protein>
    <submittedName>
        <fullName evidence="2">Beta-lactamase family protein</fullName>
    </submittedName>
</protein>
<dbReference type="EMBL" id="JACOGA010000003">
    <property type="protein sequence ID" value="MBC3872684.1"/>
    <property type="molecule type" value="Genomic_DNA"/>
</dbReference>
<dbReference type="InterPro" id="IPR012338">
    <property type="entry name" value="Beta-lactam/transpept-like"/>
</dbReference>
<dbReference type="Gene3D" id="3.40.710.10">
    <property type="entry name" value="DD-peptidase/beta-lactamase superfamily"/>
    <property type="match status" value="1"/>
</dbReference>
<dbReference type="PANTHER" id="PTHR46825">
    <property type="entry name" value="D-ALANYL-D-ALANINE-CARBOXYPEPTIDASE/ENDOPEPTIDASE AMPH"/>
    <property type="match status" value="1"/>
</dbReference>
<reference evidence="2 3" key="1">
    <citation type="submission" date="2020-08" db="EMBL/GenBank/DDBJ databases">
        <title>Novel species isolated from subtropical streams in China.</title>
        <authorList>
            <person name="Lu H."/>
        </authorList>
    </citation>
    <scope>NUCLEOTIDE SEQUENCE [LARGE SCALE GENOMIC DNA]</scope>
    <source>
        <strain evidence="2 3">LX15W</strain>
    </source>
</reference>
<dbReference type="Proteomes" id="UP000624279">
    <property type="component" value="Unassembled WGS sequence"/>
</dbReference>
<evidence type="ECO:0000313" key="2">
    <source>
        <dbReference type="EMBL" id="MBC3872684.1"/>
    </source>
</evidence>
<dbReference type="PANTHER" id="PTHR46825:SF9">
    <property type="entry name" value="BETA-LACTAMASE-RELATED DOMAIN-CONTAINING PROTEIN"/>
    <property type="match status" value="1"/>
</dbReference>
<accession>A0ABR6Y7X2</accession>
<evidence type="ECO:0000259" key="1">
    <source>
        <dbReference type="Pfam" id="PF00144"/>
    </source>
</evidence>
<evidence type="ECO:0000313" key="3">
    <source>
        <dbReference type="Proteomes" id="UP000624279"/>
    </source>
</evidence>
<organism evidence="2 3">
    <name type="scientific">Undibacterium flavidum</name>
    <dbReference type="NCBI Taxonomy" id="2762297"/>
    <lineage>
        <taxon>Bacteria</taxon>
        <taxon>Pseudomonadati</taxon>
        <taxon>Pseudomonadota</taxon>
        <taxon>Betaproteobacteria</taxon>
        <taxon>Burkholderiales</taxon>
        <taxon>Oxalobacteraceae</taxon>
        <taxon>Undibacterium</taxon>
    </lineage>
</organism>
<comment type="caution">
    <text evidence="2">The sequence shown here is derived from an EMBL/GenBank/DDBJ whole genome shotgun (WGS) entry which is preliminary data.</text>
</comment>
<name>A0ABR6Y7X2_9BURK</name>
<gene>
    <name evidence="2" type="ORF">H8K55_03720</name>
</gene>
<dbReference type="InterPro" id="IPR001466">
    <property type="entry name" value="Beta-lactam-related"/>
</dbReference>
<dbReference type="Pfam" id="PF00144">
    <property type="entry name" value="Beta-lactamase"/>
    <property type="match status" value="1"/>
</dbReference>
<proteinExistence type="predicted"/>